<protein>
    <recommendedName>
        <fullName evidence="3">adenosine deaminase</fullName>
        <ecNumber evidence="3">3.5.4.4</ecNumber>
    </recommendedName>
</protein>
<dbReference type="NCBIfam" id="TIGR01430">
    <property type="entry name" value="aden_deam"/>
    <property type="match status" value="1"/>
</dbReference>
<dbReference type="InterPro" id="IPR032466">
    <property type="entry name" value="Metal_Hydrolase"/>
</dbReference>
<accession>A0A4D7CUE9</accession>
<dbReference type="RefSeq" id="WP_136952799.1">
    <property type="nucleotide sequence ID" value="NZ_CP039712.1"/>
</dbReference>
<dbReference type="Pfam" id="PF00962">
    <property type="entry name" value="A_deaminase"/>
    <property type="match status" value="1"/>
</dbReference>
<dbReference type="SUPFAM" id="SSF51556">
    <property type="entry name" value="Metallo-dependent hydrolases"/>
    <property type="match status" value="1"/>
</dbReference>
<name>A0A4D7CUE9_9ENTE</name>
<evidence type="ECO:0000256" key="3">
    <source>
        <dbReference type="ARBA" id="ARBA00012784"/>
    </source>
</evidence>
<dbReference type="GO" id="GO:0004000">
    <property type="term" value="F:adenosine deaminase activity"/>
    <property type="evidence" value="ECO:0007669"/>
    <property type="project" value="UniProtKB-ARBA"/>
</dbReference>
<dbReference type="OrthoDB" id="9779574at2"/>
<dbReference type="AlphaFoldDB" id="A0A4D7CUE9"/>
<dbReference type="EMBL" id="CP039712">
    <property type="protein sequence ID" value="QCI85961.1"/>
    <property type="molecule type" value="Genomic_DNA"/>
</dbReference>
<dbReference type="Gene3D" id="3.20.20.140">
    <property type="entry name" value="Metal-dependent hydrolases"/>
    <property type="match status" value="1"/>
</dbReference>
<evidence type="ECO:0000313" key="8">
    <source>
        <dbReference type="Proteomes" id="UP000298615"/>
    </source>
</evidence>
<organism evidence="7 8">
    <name type="scientific">Vagococcus zengguangii</name>
    <dbReference type="NCBI Taxonomy" id="2571750"/>
    <lineage>
        <taxon>Bacteria</taxon>
        <taxon>Bacillati</taxon>
        <taxon>Bacillota</taxon>
        <taxon>Bacilli</taxon>
        <taxon>Lactobacillales</taxon>
        <taxon>Enterococcaceae</taxon>
        <taxon>Vagococcus</taxon>
    </lineage>
</organism>
<gene>
    <name evidence="7" type="primary">add</name>
    <name evidence="7" type="ORF">FA707_02835</name>
</gene>
<evidence type="ECO:0000256" key="2">
    <source>
        <dbReference type="ARBA" id="ARBA00006676"/>
    </source>
</evidence>
<evidence type="ECO:0000256" key="1">
    <source>
        <dbReference type="ARBA" id="ARBA00001947"/>
    </source>
</evidence>
<reference evidence="7 8" key="1">
    <citation type="submission" date="2019-04" db="EMBL/GenBank/DDBJ databases">
        <title>Vagococcus sp. nov., isolated from faeces of yaks (Bos grunniens).</title>
        <authorList>
            <person name="Ge Y."/>
        </authorList>
    </citation>
    <scope>NUCLEOTIDE SEQUENCE [LARGE SCALE GENOMIC DNA]</scope>
    <source>
        <strain evidence="7 8">MN-17</strain>
    </source>
</reference>
<comment type="similarity">
    <text evidence="2">Belongs to the metallo-dependent hydrolases superfamily. Adenosine and AMP deaminases family.</text>
</comment>
<dbReference type="GO" id="GO:0046872">
    <property type="term" value="F:metal ion binding"/>
    <property type="evidence" value="ECO:0007669"/>
    <property type="project" value="UniProtKB-KW"/>
</dbReference>
<dbReference type="Proteomes" id="UP000298615">
    <property type="component" value="Chromosome"/>
</dbReference>
<keyword evidence="8" id="KW-1185">Reference proteome</keyword>
<evidence type="ECO:0000256" key="5">
    <source>
        <dbReference type="ARBA" id="ARBA00022801"/>
    </source>
</evidence>
<keyword evidence="6" id="KW-0862">Zinc</keyword>
<dbReference type="KEGG" id="vao:FA707_02835"/>
<dbReference type="GO" id="GO:0005829">
    <property type="term" value="C:cytosol"/>
    <property type="evidence" value="ECO:0007669"/>
    <property type="project" value="TreeGrafter"/>
</dbReference>
<comment type="cofactor">
    <cofactor evidence="1">
        <name>Zn(2+)</name>
        <dbReference type="ChEBI" id="CHEBI:29105"/>
    </cofactor>
</comment>
<sequence>MFTTDFIRQFPKAELHCHLDGSIRPATLQKIALADHLSIEEDLAEVTKKMQAPANCEHLEDYLETFNYVLPYLQTEKALSTAAFDVMEQAASDGIRYLEIRFAPSLSTKKGLTIEQVVEAVAKGVALAEQSYNITGNLLITGMRNEELSSLGAKFINALETRQSKIVGIDLAGPELENYVTDYEVTLKLLVEKYSVQLTLHAGECGCVANVYQAIEAGAKRIGHGIALKGNVQAQRFCAEHQVCIESCPTSNIQTRALGKISDYPLEEWLENQVIFCLNTDNKTVSNTTLSKEYDLLREHLGLTKEDFIRLNHYAMEHSFASSEIKEAILAEMQAFIN</sequence>
<dbReference type="InterPro" id="IPR001365">
    <property type="entry name" value="A_deaminase_dom"/>
</dbReference>
<dbReference type="PANTHER" id="PTHR11409">
    <property type="entry name" value="ADENOSINE DEAMINASE"/>
    <property type="match status" value="1"/>
</dbReference>
<proteinExistence type="inferred from homology"/>
<dbReference type="EC" id="3.5.4.4" evidence="3"/>
<dbReference type="GO" id="GO:0046103">
    <property type="term" value="P:inosine biosynthetic process"/>
    <property type="evidence" value="ECO:0007669"/>
    <property type="project" value="TreeGrafter"/>
</dbReference>
<keyword evidence="5 7" id="KW-0378">Hydrolase</keyword>
<evidence type="ECO:0000313" key="7">
    <source>
        <dbReference type="EMBL" id="QCI85961.1"/>
    </source>
</evidence>
<evidence type="ECO:0000256" key="6">
    <source>
        <dbReference type="ARBA" id="ARBA00022833"/>
    </source>
</evidence>
<dbReference type="InterPro" id="IPR006330">
    <property type="entry name" value="Ado/ade_deaminase"/>
</dbReference>
<keyword evidence="4" id="KW-0479">Metal-binding</keyword>
<dbReference type="PANTHER" id="PTHR11409:SF43">
    <property type="entry name" value="ADENOSINE DEAMINASE"/>
    <property type="match status" value="1"/>
</dbReference>
<dbReference type="GO" id="GO:0006154">
    <property type="term" value="P:adenosine catabolic process"/>
    <property type="evidence" value="ECO:0007669"/>
    <property type="project" value="TreeGrafter"/>
</dbReference>
<evidence type="ECO:0000256" key="4">
    <source>
        <dbReference type="ARBA" id="ARBA00022723"/>
    </source>
</evidence>
<dbReference type="GO" id="GO:0043103">
    <property type="term" value="P:hypoxanthine salvage"/>
    <property type="evidence" value="ECO:0007669"/>
    <property type="project" value="TreeGrafter"/>
</dbReference>